<evidence type="ECO:0000259" key="2">
    <source>
        <dbReference type="Pfam" id="PF00733"/>
    </source>
</evidence>
<feature type="domain" description="Asparagine synthetase" evidence="2">
    <location>
        <begin position="19"/>
        <end position="96"/>
    </location>
</feature>
<comment type="caution">
    <text evidence="3">The sequence shown here is derived from an EMBL/GenBank/DDBJ whole genome shotgun (WGS) entry which is preliminary data.</text>
</comment>
<dbReference type="SUPFAM" id="SSF52402">
    <property type="entry name" value="Adenine nucleotide alpha hydrolases-like"/>
    <property type="match status" value="1"/>
</dbReference>
<dbReference type="Gene3D" id="3.40.50.620">
    <property type="entry name" value="HUPs"/>
    <property type="match status" value="1"/>
</dbReference>
<dbReference type="Proteomes" id="UP000316360">
    <property type="component" value="Unassembled WGS sequence"/>
</dbReference>
<feature type="active site" description="Nucleophile and sulfur donor" evidence="1">
    <location>
        <position position="173"/>
    </location>
</feature>
<dbReference type="InterPro" id="IPR001962">
    <property type="entry name" value="Asn_synthase"/>
</dbReference>
<sequence length="268" mass="30976">MEKKLANLKKILSRMKSLLVAFSGGVDSTFLLKVAHQVLKDKVVAVTANSETYPISELEEAKKRAQEFGIEHIIIHTEELSQEEFINNSPRRCYFCKKELFSKLKEIAKEKSLNCVVDASNYDDIADFRPGREAAKELGIRSPLEKAELTKEDIRSLSHRMRLPTWNKPSLACLASRIPYRTRISKEKLKRIGEGEKFLRELGMRQVRLRDHGDIARIEIAKEEMFLFLKENLLEQITDPLKKLGYTYVTLDLEGYRTGSMNETLRKR</sequence>
<dbReference type="GO" id="GO:0006529">
    <property type="term" value="P:asparagine biosynthetic process"/>
    <property type="evidence" value="ECO:0007669"/>
    <property type="project" value="InterPro"/>
</dbReference>
<accession>A0A523RXL1</accession>
<evidence type="ECO:0000313" key="3">
    <source>
        <dbReference type="EMBL" id="TET10524.1"/>
    </source>
</evidence>
<reference evidence="3 4" key="1">
    <citation type="submission" date="2019-03" db="EMBL/GenBank/DDBJ databases">
        <title>Metabolic potential of uncultured bacteria and archaea associated with petroleum seepage in deep-sea sediments.</title>
        <authorList>
            <person name="Dong X."/>
            <person name="Hubert C."/>
        </authorList>
    </citation>
    <scope>NUCLEOTIDE SEQUENCE [LARGE SCALE GENOMIC DNA]</scope>
    <source>
        <strain evidence="3">E44_bin7</strain>
    </source>
</reference>
<proteinExistence type="predicted"/>
<dbReference type="GO" id="GO:0004066">
    <property type="term" value="F:asparagine synthase (glutamine-hydrolyzing) activity"/>
    <property type="evidence" value="ECO:0007669"/>
    <property type="project" value="InterPro"/>
</dbReference>
<protein>
    <submittedName>
        <fullName evidence="3">ATP-dependent sacrificial sulfur transferase LarE</fullName>
    </submittedName>
</protein>
<dbReference type="EMBL" id="SOKJ01000219">
    <property type="protein sequence ID" value="TET10524.1"/>
    <property type="molecule type" value="Genomic_DNA"/>
</dbReference>
<name>A0A523RXL1_UNCAE</name>
<organism evidence="3 4">
    <name type="scientific">Aerophobetes bacterium</name>
    <dbReference type="NCBI Taxonomy" id="2030807"/>
    <lineage>
        <taxon>Bacteria</taxon>
        <taxon>Candidatus Aerophobota</taxon>
    </lineage>
</organism>
<dbReference type="PIRSF" id="PIRSF006661">
    <property type="entry name" value="PP-lp_UCP006661"/>
    <property type="match status" value="1"/>
</dbReference>
<dbReference type="InterPro" id="IPR014729">
    <property type="entry name" value="Rossmann-like_a/b/a_fold"/>
</dbReference>
<dbReference type="Pfam" id="PF00733">
    <property type="entry name" value="Asn_synthase"/>
    <property type="match status" value="1"/>
</dbReference>
<gene>
    <name evidence="3" type="primary">larE</name>
    <name evidence="3" type="ORF">E3J84_03890</name>
</gene>
<dbReference type="NCBIfam" id="TIGR00268">
    <property type="entry name" value="ATP-dependent sacrificial sulfur transferase LarE"/>
    <property type="match status" value="1"/>
</dbReference>
<dbReference type="CDD" id="cd01990">
    <property type="entry name" value="LarE-like"/>
    <property type="match status" value="1"/>
</dbReference>
<evidence type="ECO:0000313" key="4">
    <source>
        <dbReference type="Proteomes" id="UP000316360"/>
    </source>
</evidence>
<dbReference type="AlphaFoldDB" id="A0A523RXL1"/>
<dbReference type="PANTHER" id="PTHR43169">
    <property type="entry name" value="EXSB FAMILY PROTEIN"/>
    <property type="match status" value="1"/>
</dbReference>
<dbReference type="GO" id="GO:0016783">
    <property type="term" value="F:sulfurtransferase activity"/>
    <property type="evidence" value="ECO:0007669"/>
    <property type="project" value="InterPro"/>
</dbReference>
<dbReference type="InterPro" id="IPR052188">
    <property type="entry name" value="Ni-pincer_cofactor_biosynth"/>
</dbReference>
<keyword evidence="3" id="KW-0808">Transferase</keyword>
<dbReference type="InterPro" id="IPR005232">
    <property type="entry name" value="LarE"/>
</dbReference>
<dbReference type="PANTHER" id="PTHR43169:SF2">
    <property type="entry name" value="NAD_GMP SYNTHASE DOMAIN-CONTAINING PROTEIN"/>
    <property type="match status" value="1"/>
</dbReference>
<evidence type="ECO:0000256" key="1">
    <source>
        <dbReference type="PIRSR" id="PIRSR006661-1"/>
    </source>
</evidence>